<reference evidence="1 2" key="1">
    <citation type="submission" date="2024-01" db="EMBL/GenBank/DDBJ databases">
        <title>Uliginosibacterium soil sp. nov.</title>
        <authorList>
            <person name="Lv Y."/>
        </authorList>
    </citation>
    <scope>NUCLEOTIDE SEQUENCE [LARGE SCALE GENOMIC DNA]</scope>
    <source>
        <strain evidence="1 2">H3</strain>
    </source>
</reference>
<comment type="caution">
    <text evidence="1">The sequence shown here is derived from an EMBL/GenBank/DDBJ whole genome shotgun (WGS) entry which is preliminary data.</text>
</comment>
<dbReference type="InterPro" id="IPR024524">
    <property type="entry name" value="DUF3800"/>
</dbReference>
<dbReference type="Pfam" id="PF12686">
    <property type="entry name" value="DUF3800"/>
    <property type="match status" value="1"/>
</dbReference>
<keyword evidence="2" id="KW-1185">Reference proteome</keyword>
<name>A0ABU6K0S1_9RHOO</name>
<protein>
    <submittedName>
        <fullName evidence="1">DUF3800 domain-containing protein</fullName>
    </submittedName>
</protein>
<proteinExistence type="predicted"/>
<sequence>MSVDHPHHYFVDEAGDGTLFNAKGKVLLGEQGCSRYFMLGLLWVPEPERLAADLETLRGRLLADPYFSGIPSMQPEARKTALAFHAKDDVAEVRREVFALLRQHDLSFFAVVKDKRKVLEYVRQRNERDPAYRYQQNEVYDGLVRRLFKERLHQHDAYRVVFATRGASDRTRAFAEALNVARERFAEKWAVEARADIEVIASNPRLRPELQAADYFLWALQRLYERREERYWAYVLPQVSLVMDVDDTREAAYGRYYTKKKPLSLAALPEDSGSGI</sequence>
<dbReference type="RefSeq" id="WP_327597646.1">
    <property type="nucleotide sequence ID" value="NZ_JAYXHS010000001.1"/>
</dbReference>
<evidence type="ECO:0000313" key="1">
    <source>
        <dbReference type="EMBL" id="MEC5384675.1"/>
    </source>
</evidence>
<dbReference type="Proteomes" id="UP001331561">
    <property type="component" value="Unassembled WGS sequence"/>
</dbReference>
<gene>
    <name evidence="1" type="ORF">VVD49_03015</name>
</gene>
<organism evidence="1 2">
    <name type="scientific">Uliginosibacterium silvisoli</name>
    <dbReference type="NCBI Taxonomy" id="3114758"/>
    <lineage>
        <taxon>Bacteria</taxon>
        <taxon>Pseudomonadati</taxon>
        <taxon>Pseudomonadota</taxon>
        <taxon>Betaproteobacteria</taxon>
        <taxon>Rhodocyclales</taxon>
        <taxon>Zoogloeaceae</taxon>
        <taxon>Uliginosibacterium</taxon>
    </lineage>
</organism>
<evidence type="ECO:0000313" key="2">
    <source>
        <dbReference type="Proteomes" id="UP001331561"/>
    </source>
</evidence>
<dbReference type="EMBL" id="JAYXHS010000001">
    <property type="protein sequence ID" value="MEC5384675.1"/>
    <property type="molecule type" value="Genomic_DNA"/>
</dbReference>
<accession>A0ABU6K0S1</accession>